<feature type="domain" description="Mixed lineage kinase" evidence="2">
    <location>
        <begin position="9"/>
        <end position="130"/>
    </location>
</feature>
<feature type="region of interest" description="Disordered" evidence="1">
    <location>
        <begin position="131"/>
        <end position="200"/>
    </location>
</feature>
<proteinExistence type="predicted"/>
<dbReference type="AlphaFoldDB" id="A0A2S3IE85"/>
<protein>
    <recommendedName>
        <fullName evidence="2">Mixed lineage kinase domain-containing protein</fullName>
    </recommendedName>
</protein>
<sequence>MEPVSSVMGTIIKLLQEIAKAERSARRNRTRCRELARRAEAVGNVLRASKAGARADAAPTRMSILSRLKEALDDALKLVESSSRSGGLVSRLLTSGARAARFDDVDKRITTCLVDLAAANGVSIESKIDQLAARDRHPRTNKPKQVNAGNAPPKGGSRNDKNGGQGKGGQNGGKGSKRRRGKKAARAHRQSPTPAFYPNSHGYAFAVHHQSIEEDPTSCPVM</sequence>
<dbReference type="InterPro" id="IPR036537">
    <property type="entry name" value="Adaptor_Cbl_N_dom_sf"/>
</dbReference>
<dbReference type="Gene3D" id="1.20.930.20">
    <property type="entry name" value="Adaptor protein Cbl, N-terminal domain"/>
    <property type="match status" value="1"/>
</dbReference>
<feature type="compositionally biased region" description="Basic residues" evidence="1">
    <location>
        <begin position="175"/>
        <end position="189"/>
    </location>
</feature>
<dbReference type="GO" id="GO:0007166">
    <property type="term" value="P:cell surface receptor signaling pathway"/>
    <property type="evidence" value="ECO:0007669"/>
    <property type="project" value="InterPro"/>
</dbReference>
<feature type="compositionally biased region" description="Gly residues" evidence="1">
    <location>
        <begin position="163"/>
        <end position="174"/>
    </location>
</feature>
<evidence type="ECO:0000313" key="3">
    <source>
        <dbReference type="EMBL" id="PAN42577.1"/>
    </source>
</evidence>
<gene>
    <name evidence="3" type="ORF">PAHAL_8G168700</name>
</gene>
<organism evidence="3">
    <name type="scientific">Panicum hallii</name>
    <dbReference type="NCBI Taxonomy" id="206008"/>
    <lineage>
        <taxon>Eukaryota</taxon>
        <taxon>Viridiplantae</taxon>
        <taxon>Streptophyta</taxon>
        <taxon>Embryophyta</taxon>
        <taxon>Tracheophyta</taxon>
        <taxon>Spermatophyta</taxon>
        <taxon>Magnoliopsida</taxon>
        <taxon>Liliopsida</taxon>
        <taxon>Poales</taxon>
        <taxon>Poaceae</taxon>
        <taxon>PACMAD clade</taxon>
        <taxon>Panicoideae</taxon>
        <taxon>Panicodae</taxon>
        <taxon>Paniceae</taxon>
        <taxon>Panicinae</taxon>
        <taxon>Panicum</taxon>
        <taxon>Panicum sect. Panicum</taxon>
    </lineage>
</organism>
<evidence type="ECO:0000259" key="2">
    <source>
        <dbReference type="Pfam" id="PF22215"/>
    </source>
</evidence>
<reference evidence="3" key="1">
    <citation type="submission" date="2018-04" db="EMBL/GenBank/DDBJ databases">
        <title>WGS assembly of Panicum hallii.</title>
        <authorList>
            <person name="Lovell J."/>
            <person name="Jenkins J."/>
            <person name="Lowry D."/>
            <person name="Mamidi S."/>
            <person name="Sreedasyam A."/>
            <person name="Weng X."/>
            <person name="Barry K."/>
            <person name="Bonette J."/>
            <person name="Campitelli B."/>
            <person name="Daum C."/>
            <person name="Gordon S."/>
            <person name="Gould B."/>
            <person name="Lipzen A."/>
            <person name="Macqueen A."/>
            <person name="Palacio-Mejia J."/>
            <person name="Plott C."/>
            <person name="Shakirov E."/>
            <person name="Shu S."/>
            <person name="Yoshinaga Y."/>
            <person name="Zane M."/>
            <person name="Rokhsar D."/>
            <person name="Grimwood J."/>
            <person name="Schmutz J."/>
            <person name="Juenger T."/>
        </authorList>
    </citation>
    <scope>NUCLEOTIDE SEQUENCE [LARGE SCALE GENOMIC DNA]</scope>
    <source>
        <strain evidence="3">FIL2</strain>
    </source>
</reference>
<dbReference type="CDD" id="cd21037">
    <property type="entry name" value="MLKL_NTD"/>
    <property type="match status" value="1"/>
</dbReference>
<dbReference type="Pfam" id="PF22215">
    <property type="entry name" value="MLKL_N"/>
    <property type="match status" value="1"/>
</dbReference>
<dbReference type="InterPro" id="IPR054000">
    <property type="entry name" value="MLKL_N"/>
</dbReference>
<evidence type="ECO:0000256" key="1">
    <source>
        <dbReference type="SAM" id="MobiDB-lite"/>
    </source>
</evidence>
<dbReference type="EMBL" id="CM008053">
    <property type="protein sequence ID" value="PAN42577.1"/>
    <property type="molecule type" value="Genomic_DNA"/>
</dbReference>
<dbReference type="PANTHER" id="PTHR35832">
    <property type="entry name" value="OS12G0248400 PROTEIN-RELATED"/>
    <property type="match status" value="1"/>
</dbReference>
<name>A0A2S3IE85_9POAL</name>
<dbReference type="Gramene" id="PAN42577">
    <property type="protein sequence ID" value="PAN42577"/>
    <property type="gene ID" value="PAHAL_8G168700"/>
</dbReference>
<dbReference type="InterPro" id="IPR059179">
    <property type="entry name" value="MLKL-like_MCAfunc"/>
</dbReference>
<accession>A0A2S3IE85</accession>
<dbReference type="PANTHER" id="PTHR35832:SF6">
    <property type="entry name" value="EXPRESSED PROTEIN"/>
    <property type="match status" value="1"/>
</dbReference>
<dbReference type="Proteomes" id="UP000243499">
    <property type="component" value="Chromosome 8"/>
</dbReference>